<keyword evidence="4" id="KW-1185">Reference proteome</keyword>
<gene>
    <name evidence="3" type="ORF">FGD71_009310</name>
</gene>
<dbReference type="PANTHER" id="PTHR43252">
    <property type="entry name" value="TRANSCRIPTIONAL REGULATOR YQJI"/>
    <property type="match status" value="1"/>
</dbReference>
<comment type="caution">
    <text evidence="3">The sequence shown here is derived from an EMBL/GenBank/DDBJ whole genome shotgun (WGS) entry which is preliminary data.</text>
</comment>
<dbReference type="InterPro" id="IPR036390">
    <property type="entry name" value="WH_DNA-bd_sf"/>
</dbReference>
<dbReference type="Pfam" id="PF03551">
    <property type="entry name" value="PadR"/>
    <property type="match status" value="1"/>
</dbReference>
<feature type="domain" description="Transcription regulator PadR N-terminal" evidence="1">
    <location>
        <begin position="7"/>
        <end position="80"/>
    </location>
</feature>
<dbReference type="InterPro" id="IPR036388">
    <property type="entry name" value="WH-like_DNA-bd_sf"/>
</dbReference>
<organism evidence="3 4">
    <name type="scientific">Streptomyces sporangiiformans</name>
    <dbReference type="NCBI Taxonomy" id="2315329"/>
    <lineage>
        <taxon>Bacteria</taxon>
        <taxon>Bacillati</taxon>
        <taxon>Actinomycetota</taxon>
        <taxon>Actinomycetes</taxon>
        <taxon>Kitasatosporales</taxon>
        <taxon>Streptomycetaceae</taxon>
        <taxon>Streptomyces</taxon>
    </lineage>
</organism>
<evidence type="ECO:0000313" key="4">
    <source>
        <dbReference type="Proteomes" id="UP000317378"/>
    </source>
</evidence>
<dbReference type="SUPFAM" id="SSF46785">
    <property type="entry name" value="Winged helix' DNA-binding domain"/>
    <property type="match status" value="1"/>
</dbReference>
<dbReference type="EMBL" id="VCHX02000083">
    <property type="protein sequence ID" value="TPQ22451.1"/>
    <property type="molecule type" value="Genomic_DNA"/>
</dbReference>
<name>A0A505DNJ9_9ACTN</name>
<dbReference type="Pfam" id="PF10400">
    <property type="entry name" value="Vir_act_alpha_C"/>
    <property type="match status" value="1"/>
</dbReference>
<sequence>MALRNALLASLLDGEASGYDLAKNFDASVANFWMATPQQLYRELDRMASEGLVEARVVRQERRPDKRLFALTEAGRRALRDFTAEPPRPTAIRDELLVKLQAVDEGDEAAVRASVEERVEWARAKLARYERLRLRLLDGRGEEEFLAGAERVGPYLTLLGGIAFESGNVRWGERVLTILERRAAARASR</sequence>
<dbReference type="InterPro" id="IPR005149">
    <property type="entry name" value="Tscrpt_reg_PadR_N"/>
</dbReference>
<accession>A0A505DNJ9</accession>
<evidence type="ECO:0000259" key="2">
    <source>
        <dbReference type="Pfam" id="PF10400"/>
    </source>
</evidence>
<dbReference type="AlphaFoldDB" id="A0A505DNJ9"/>
<dbReference type="RefSeq" id="WP_119099910.1">
    <property type="nucleotide sequence ID" value="NZ_QXMJ01000083.1"/>
</dbReference>
<reference evidence="3 4" key="1">
    <citation type="submission" date="2019-06" db="EMBL/GenBank/DDBJ databases">
        <title>Streptomyces sporangiiformans sp. nov., a novel actinomycete isolated from soil in Mount Song.</title>
        <authorList>
            <person name="Han L."/>
        </authorList>
    </citation>
    <scope>NUCLEOTIDE SEQUENCE [LARGE SCALE GENOMIC DNA]</scope>
    <source>
        <strain evidence="3 4">NEAU-SSA 1</strain>
    </source>
</reference>
<feature type="domain" description="Transcription regulator PadR C-terminal" evidence="2">
    <location>
        <begin position="92"/>
        <end position="180"/>
    </location>
</feature>
<dbReference type="PANTHER" id="PTHR43252:SF4">
    <property type="entry name" value="TRANSCRIPTIONAL REGULATORY PROTEIN"/>
    <property type="match status" value="1"/>
</dbReference>
<dbReference type="Gene3D" id="6.10.140.190">
    <property type="match status" value="1"/>
</dbReference>
<protein>
    <submittedName>
        <fullName evidence="3">PadR family transcriptional regulator</fullName>
    </submittedName>
</protein>
<dbReference type="Proteomes" id="UP000317378">
    <property type="component" value="Unassembled WGS sequence"/>
</dbReference>
<dbReference type="Gene3D" id="1.10.10.10">
    <property type="entry name" value="Winged helix-like DNA-binding domain superfamily/Winged helix DNA-binding domain"/>
    <property type="match status" value="1"/>
</dbReference>
<dbReference type="OrthoDB" id="3186544at2"/>
<evidence type="ECO:0000313" key="3">
    <source>
        <dbReference type="EMBL" id="TPQ22451.1"/>
    </source>
</evidence>
<proteinExistence type="predicted"/>
<evidence type="ECO:0000259" key="1">
    <source>
        <dbReference type="Pfam" id="PF03551"/>
    </source>
</evidence>
<dbReference type="InterPro" id="IPR018309">
    <property type="entry name" value="Tscrpt_reg_PadR_C"/>
</dbReference>